<protein>
    <recommendedName>
        <fullName evidence="7">Laminin G domain-containing protein</fullName>
    </recommendedName>
</protein>
<accession>A0A8V5GTR3</accession>
<dbReference type="Proteomes" id="UP000694405">
    <property type="component" value="Chromosome 23"/>
</dbReference>
<dbReference type="SMART" id="SM00282">
    <property type="entry name" value="LamG"/>
    <property type="match status" value="1"/>
</dbReference>
<feature type="domain" description="Laminin G" evidence="4">
    <location>
        <begin position="77"/>
        <end position="204"/>
    </location>
</feature>
<evidence type="ECO:0000259" key="4">
    <source>
        <dbReference type="SMART" id="SM00282"/>
    </source>
</evidence>
<dbReference type="InterPro" id="IPR001791">
    <property type="entry name" value="Laminin_G"/>
</dbReference>
<organism evidence="5 6">
    <name type="scientific">Melopsittacus undulatus</name>
    <name type="common">Budgerigar</name>
    <name type="synonym">Psittacus undulatus</name>
    <dbReference type="NCBI Taxonomy" id="13146"/>
    <lineage>
        <taxon>Eukaryota</taxon>
        <taxon>Metazoa</taxon>
        <taxon>Chordata</taxon>
        <taxon>Craniata</taxon>
        <taxon>Vertebrata</taxon>
        <taxon>Euteleostomi</taxon>
        <taxon>Archelosauria</taxon>
        <taxon>Archosauria</taxon>
        <taxon>Dinosauria</taxon>
        <taxon>Saurischia</taxon>
        <taxon>Theropoda</taxon>
        <taxon>Coelurosauria</taxon>
        <taxon>Aves</taxon>
        <taxon>Neognathae</taxon>
        <taxon>Neoaves</taxon>
        <taxon>Telluraves</taxon>
        <taxon>Australaves</taxon>
        <taxon>Psittaciformes</taxon>
        <taxon>Psittaculidae</taxon>
        <taxon>Melopsittacus</taxon>
    </lineage>
</organism>
<evidence type="ECO:0000313" key="6">
    <source>
        <dbReference type="Proteomes" id="UP000694405"/>
    </source>
</evidence>
<keyword evidence="1" id="KW-0732">Signal</keyword>
<reference evidence="5" key="2">
    <citation type="submission" date="2025-08" db="UniProtKB">
        <authorList>
            <consortium name="Ensembl"/>
        </authorList>
    </citation>
    <scope>IDENTIFICATION</scope>
</reference>
<dbReference type="Pfam" id="PF02210">
    <property type="entry name" value="Laminin_G_2"/>
    <property type="match status" value="1"/>
</dbReference>
<evidence type="ECO:0008006" key="7">
    <source>
        <dbReference type="Google" id="ProtNLM"/>
    </source>
</evidence>
<dbReference type="InterPro" id="IPR048287">
    <property type="entry name" value="TSPN-like_N"/>
</dbReference>
<sequence>MDAEPHSLWMLSPIPALPVDVLRALGMQHGRDGVSITTGLCPRRPGTPEPDLAFHVDNSTRHSAPTHRLFPDPSFPSDFSILATVRVRRGTHPVLLSVHDERGAQHLQLGLSPMFLYEDQDGTPPPEQYPTFHGLNLADGRWHRVALAVEGTNVSLLVDCGHVATMLLGPRPLLSTKGVTVFGGRLMDEERFEGDIQQLLVLPEPEAARSYCQLHMPDCHHPLRFPLQAPFPEDVSIQTPPPPPSIPYVCIDPPQFPYRASRRIPFLRVGKGSARGKARRRGTRRWRSRMRPLWCAARYRMC</sequence>
<reference evidence="5" key="1">
    <citation type="submission" date="2020-03" db="EMBL/GenBank/DDBJ databases">
        <title>Melopsittacus undulatus (budgerigar) genome, bMelUnd1, maternal haplotype with Z.</title>
        <authorList>
            <person name="Gedman G."/>
            <person name="Mountcastle J."/>
            <person name="Haase B."/>
            <person name="Formenti G."/>
            <person name="Wright T."/>
            <person name="Apodaca J."/>
            <person name="Pelan S."/>
            <person name="Chow W."/>
            <person name="Rhie A."/>
            <person name="Howe K."/>
            <person name="Fedrigo O."/>
            <person name="Jarvis E.D."/>
        </authorList>
    </citation>
    <scope>NUCLEOTIDE SEQUENCE [LARGE SCALE GENOMIC DNA]</scope>
</reference>
<dbReference type="SUPFAM" id="SSF49899">
    <property type="entry name" value="Concanavalin A-like lectins/glucanases"/>
    <property type="match status" value="1"/>
</dbReference>
<dbReference type="Gene3D" id="2.60.120.200">
    <property type="match status" value="1"/>
</dbReference>
<dbReference type="InterPro" id="IPR013320">
    <property type="entry name" value="ConA-like_dom_sf"/>
</dbReference>
<dbReference type="Ensembl" id="ENSMUNT00000027822.1">
    <property type="protein sequence ID" value="ENSMUNP00000023341.1"/>
    <property type="gene ID" value="ENSMUNG00000017729.1"/>
</dbReference>
<evidence type="ECO:0000256" key="2">
    <source>
        <dbReference type="ARBA" id="ARBA00022737"/>
    </source>
</evidence>
<keyword evidence="2" id="KW-0677">Repeat</keyword>
<evidence type="ECO:0000313" key="5">
    <source>
        <dbReference type="Ensembl" id="ENSMUNP00000023341.1"/>
    </source>
</evidence>
<proteinExistence type="predicted"/>
<dbReference type="SMART" id="SM00210">
    <property type="entry name" value="TSPN"/>
    <property type="match status" value="1"/>
</dbReference>
<reference evidence="5" key="3">
    <citation type="submission" date="2025-09" db="UniProtKB">
        <authorList>
            <consortium name="Ensembl"/>
        </authorList>
    </citation>
    <scope>IDENTIFICATION</scope>
</reference>
<dbReference type="AlphaFoldDB" id="A0A8V5GTR3"/>
<evidence type="ECO:0000256" key="1">
    <source>
        <dbReference type="ARBA" id="ARBA00022729"/>
    </source>
</evidence>
<dbReference type="CDD" id="cd00110">
    <property type="entry name" value="LamG"/>
    <property type="match status" value="1"/>
</dbReference>
<keyword evidence="6" id="KW-1185">Reference proteome</keyword>
<evidence type="ECO:0000259" key="3">
    <source>
        <dbReference type="SMART" id="SM00210"/>
    </source>
</evidence>
<feature type="domain" description="Thrombospondin-like N-terminal" evidence="3">
    <location>
        <begin position="18"/>
        <end position="205"/>
    </location>
</feature>
<name>A0A8V5GTR3_MELUD</name>